<dbReference type="PANTHER" id="PTHR31363:SF0">
    <property type="entry name" value="TRAF3-INTERACTING PROTEIN 1"/>
    <property type="match status" value="1"/>
</dbReference>
<keyword evidence="4" id="KW-0970">Cilium biogenesis/degradation</keyword>
<dbReference type="Gene3D" id="1.10.418.50">
    <property type="entry name" value="Microtubule-binding protein MIP-T3"/>
    <property type="match status" value="1"/>
</dbReference>
<feature type="region of interest" description="Disordered" evidence="11">
    <location>
        <begin position="139"/>
        <end position="304"/>
    </location>
</feature>
<dbReference type="InterPro" id="IPR041476">
    <property type="entry name" value="TRAF3IP1_C"/>
</dbReference>
<dbReference type="GO" id="GO:0048731">
    <property type="term" value="P:system development"/>
    <property type="evidence" value="ECO:0007669"/>
    <property type="project" value="UniProtKB-ARBA"/>
</dbReference>
<dbReference type="InterPro" id="IPR040468">
    <property type="entry name" value="TRAF3IP1_N"/>
</dbReference>
<keyword evidence="5 10" id="KW-0175">Coiled coil</keyword>
<dbReference type="InterPro" id="IPR018799">
    <property type="entry name" value="TRAF3IP1"/>
</dbReference>
<comment type="similarity">
    <text evidence="8">Belongs to the TRAF3IP1 family.</text>
</comment>
<feature type="compositionally biased region" description="Polar residues" evidence="11">
    <location>
        <begin position="178"/>
        <end position="188"/>
    </location>
</feature>
<evidence type="ECO:0000256" key="7">
    <source>
        <dbReference type="ARBA" id="ARBA00023273"/>
    </source>
</evidence>
<dbReference type="Pfam" id="PF10243">
    <property type="entry name" value="MIP-T3"/>
    <property type="match status" value="1"/>
</dbReference>
<dbReference type="GO" id="GO:0030992">
    <property type="term" value="C:intraciliary transport particle B"/>
    <property type="evidence" value="ECO:0007669"/>
    <property type="project" value="TreeGrafter"/>
</dbReference>
<evidence type="ECO:0000256" key="11">
    <source>
        <dbReference type="SAM" id="MobiDB-lite"/>
    </source>
</evidence>
<evidence type="ECO:0000256" key="9">
    <source>
        <dbReference type="ARBA" id="ARBA00070492"/>
    </source>
</evidence>
<dbReference type="AlphaFoldDB" id="A0A9N9XD40"/>
<evidence type="ECO:0000256" key="10">
    <source>
        <dbReference type="SAM" id="Coils"/>
    </source>
</evidence>
<comment type="subcellular location">
    <subcellularLocation>
        <location evidence="2">Cytoplasm</location>
        <location evidence="2">Cytoskeleton</location>
        <location evidence="2">Cilium axoneme</location>
    </subcellularLocation>
    <subcellularLocation>
        <location evidence="1">Cytoplasm</location>
        <location evidence="1">Cytoskeleton</location>
        <location evidence="1">Cilium basal body</location>
    </subcellularLocation>
</comment>
<evidence type="ECO:0000256" key="8">
    <source>
        <dbReference type="ARBA" id="ARBA00043971"/>
    </source>
</evidence>
<feature type="coiled-coil region" evidence="10">
    <location>
        <begin position="566"/>
        <end position="593"/>
    </location>
</feature>
<feature type="compositionally biased region" description="Basic and acidic residues" evidence="11">
    <location>
        <begin position="162"/>
        <end position="177"/>
    </location>
</feature>
<evidence type="ECO:0000259" key="12">
    <source>
        <dbReference type="Pfam" id="PF10243"/>
    </source>
</evidence>
<feature type="compositionally biased region" description="Low complexity" evidence="11">
    <location>
        <begin position="381"/>
        <end position="406"/>
    </location>
</feature>
<feature type="compositionally biased region" description="Basic and acidic residues" evidence="11">
    <location>
        <begin position="347"/>
        <end position="358"/>
    </location>
</feature>
<dbReference type="GO" id="GO:0048513">
    <property type="term" value="P:animal organ development"/>
    <property type="evidence" value="ECO:0007669"/>
    <property type="project" value="UniProtKB-ARBA"/>
</dbReference>
<evidence type="ECO:0000313" key="14">
    <source>
        <dbReference type="EMBL" id="CAG9834613.1"/>
    </source>
</evidence>
<evidence type="ECO:0000259" key="13">
    <source>
        <dbReference type="Pfam" id="PF17749"/>
    </source>
</evidence>
<evidence type="ECO:0000256" key="6">
    <source>
        <dbReference type="ARBA" id="ARBA00023212"/>
    </source>
</evidence>
<dbReference type="OrthoDB" id="10258914at2759"/>
<feature type="compositionally biased region" description="Basic and acidic residues" evidence="11">
    <location>
        <begin position="202"/>
        <end position="242"/>
    </location>
</feature>
<dbReference type="Proteomes" id="UP001153709">
    <property type="component" value="Chromosome 5"/>
</dbReference>
<dbReference type="GO" id="GO:0042073">
    <property type="term" value="P:intraciliary transport"/>
    <property type="evidence" value="ECO:0007669"/>
    <property type="project" value="TreeGrafter"/>
</dbReference>
<keyword evidence="6" id="KW-0206">Cytoskeleton</keyword>
<evidence type="ECO:0000256" key="3">
    <source>
        <dbReference type="ARBA" id="ARBA00022490"/>
    </source>
</evidence>
<name>A0A9N9XD40_DIABA</name>
<evidence type="ECO:0000256" key="4">
    <source>
        <dbReference type="ARBA" id="ARBA00022794"/>
    </source>
</evidence>
<dbReference type="GO" id="GO:0070507">
    <property type="term" value="P:regulation of microtubule cytoskeleton organization"/>
    <property type="evidence" value="ECO:0007669"/>
    <property type="project" value="TreeGrafter"/>
</dbReference>
<dbReference type="GO" id="GO:0036064">
    <property type="term" value="C:ciliary basal body"/>
    <property type="evidence" value="ECO:0007669"/>
    <property type="project" value="TreeGrafter"/>
</dbReference>
<gene>
    <name evidence="14" type="ORF">DIABBA_LOCUS7905</name>
</gene>
<organism evidence="14 15">
    <name type="scientific">Diabrotica balteata</name>
    <name type="common">Banded cucumber beetle</name>
    <dbReference type="NCBI Taxonomy" id="107213"/>
    <lineage>
        <taxon>Eukaryota</taxon>
        <taxon>Metazoa</taxon>
        <taxon>Ecdysozoa</taxon>
        <taxon>Arthropoda</taxon>
        <taxon>Hexapoda</taxon>
        <taxon>Insecta</taxon>
        <taxon>Pterygota</taxon>
        <taxon>Neoptera</taxon>
        <taxon>Endopterygota</taxon>
        <taxon>Coleoptera</taxon>
        <taxon>Polyphaga</taxon>
        <taxon>Cucujiformia</taxon>
        <taxon>Chrysomeloidea</taxon>
        <taxon>Chrysomelidae</taxon>
        <taxon>Galerucinae</taxon>
        <taxon>Diabroticina</taxon>
        <taxon>Diabroticites</taxon>
        <taxon>Diabrotica</taxon>
    </lineage>
</organism>
<feature type="domain" description="TRAF3-interacting protein 1 C-terminal" evidence="13">
    <location>
        <begin position="461"/>
        <end position="605"/>
    </location>
</feature>
<evidence type="ECO:0000256" key="5">
    <source>
        <dbReference type="ARBA" id="ARBA00023054"/>
    </source>
</evidence>
<dbReference type="Pfam" id="PF17749">
    <property type="entry name" value="MIP-T3_C"/>
    <property type="match status" value="1"/>
</dbReference>
<feature type="compositionally biased region" description="Basic and acidic residues" evidence="11">
    <location>
        <begin position="286"/>
        <end position="295"/>
    </location>
</feature>
<dbReference type="GO" id="GO:0005930">
    <property type="term" value="C:axoneme"/>
    <property type="evidence" value="ECO:0007669"/>
    <property type="project" value="UniProtKB-SubCell"/>
</dbReference>
<evidence type="ECO:0000256" key="2">
    <source>
        <dbReference type="ARBA" id="ARBA00004430"/>
    </source>
</evidence>
<feature type="compositionally biased region" description="Basic and acidic residues" evidence="11">
    <location>
        <begin position="139"/>
        <end position="152"/>
    </location>
</feature>
<dbReference type="EMBL" id="OU898280">
    <property type="protein sequence ID" value="CAG9834613.1"/>
    <property type="molecule type" value="Genomic_DNA"/>
</dbReference>
<keyword evidence="7" id="KW-0966">Cell projection</keyword>
<dbReference type="PANTHER" id="PTHR31363">
    <property type="entry name" value="TRAF3-INTERACTING PROTEIN 1"/>
    <property type="match status" value="1"/>
</dbReference>
<accession>A0A9N9XD40</accession>
<dbReference type="InterPro" id="IPR042576">
    <property type="entry name" value="TRAF3IP1_N_sf"/>
</dbReference>
<protein>
    <recommendedName>
        <fullName evidence="9">TRAF3-interacting protein 1</fullName>
    </recommendedName>
</protein>
<keyword evidence="3" id="KW-0963">Cytoplasm</keyword>
<dbReference type="GO" id="GO:0060271">
    <property type="term" value="P:cilium assembly"/>
    <property type="evidence" value="ECO:0007669"/>
    <property type="project" value="TreeGrafter"/>
</dbReference>
<dbReference type="FunFam" id="1.10.418.50:FF:000001">
    <property type="entry name" value="TRAF3-interacting protein 1 isoform X1"/>
    <property type="match status" value="1"/>
</dbReference>
<sequence>MTQDVSADIIQKTQKYLGKYVKKPPLTEKLLKKPPFRFLHDVITTTIKETGFLKGLYSDYELVSDNVKDKDAKVAFLNKLIDAIKSLSDNNLSVRASKIVAGLEPTNTNLLLQALAKSIESNIDSTQYVSNLKTGVKTDRAKKSKIPVEKSKAPSKINNEQKVTEKKTIKSNEKKLDTFTNKKIPNSVRTDDGNKGKTRKNNKQEEKASKVQKTEESPKIDSFKKETLKPESSKKEKSKVDSARNTSNKVKDYTRNDNITLSENKDEAVENNTSKQQEDDGPNLEPSKDPEETPKLGHNLAINEGLNTTITNEINNETENLDAKKSIANVELNSNRNLLRPKSARPKSGDLDKNKTTTKDQTQNEPFKMLETSDSAPIKPVPSLRPKSSLRPPSVRPSSARPGAPRLRIDSALPMQEAVPMGTINVIVENVDASAPDEEETVVIETVSVDPEGPTEIPQVDFDNKGHLVEQILEQIEGKSVENKKKTGIDWDNNALRNKDGIARDITPLLDYIQTLTKTANPLGKLINFLHEDIEAMHSELQLWINTKKQLYVEILKQKKSSVELNKPLLAQLEQLNKDIKKNQQEITNINCNILKNDTRIKELLCK</sequence>
<dbReference type="GO" id="GO:0008017">
    <property type="term" value="F:microtubule binding"/>
    <property type="evidence" value="ECO:0007669"/>
    <property type="project" value="InterPro"/>
</dbReference>
<feature type="domain" description="TRAF3-interacting protein 1 N-terminal" evidence="12">
    <location>
        <begin position="10"/>
        <end position="118"/>
    </location>
</feature>
<evidence type="ECO:0000256" key="1">
    <source>
        <dbReference type="ARBA" id="ARBA00004120"/>
    </source>
</evidence>
<keyword evidence="15" id="KW-1185">Reference proteome</keyword>
<proteinExistence type="inferred from homology"/>
<reference evidence="14" key="1">
    <citation type="submission" date="2022-01" db="EMBL/GenBank/DDBJ databases">
        <authorList>
            <person name="King R."/>
        </authorList>
    </citation>
    <scope>NUCLEOTIDE SEQUENCE</scope>
</reference>
<evidence type="ECO:0000313" key="15">
    <source>
        <dbReference type="Proteomes" id="UP001153709"/>
    </source>
</evidence>
<feature type="region of interest" description="Disordered" evidence="11">
    <location>
        <begin position="332"/>
        <end position="408"/>
    </location>
</feature>